<dbReference type="CDD" id="cd07383">
    <property type="entry name" value="MPP_Dcr2"/>
    <property type="match status" value="1"/>
</dbReference>
<dbReference type="SUPFAM" id="SSF56300">
    <property type="entry name" value="Metallo-dependent phosphatases"/>
    <property type="match status" value="1"/>
</dbReference>
<keyword evidence="4" id="KW-1185">Reference proteome</keyword>
<dbReference type="GO" id="GO:0016788">
    <property type="term" value="F:hydrolase activity, acting on ester bonds"/>
    <property type="evidence" value="ECO:0007669"/>
    <property type="project" value="TreeGrafter"/>
</dbReference>
<dbReference type="PANTHER" id="PTHR32440:SF2">
    <property type="entry name" value="INACTIVE PURPLE ACID PHOSPHATASE 28-RELATED"/>
    <property type="match status" value="1"/>
</dbReference>
<dbReference type="Pfam" id="PF00149">
    <property type="entry name" value="Metallophos"/>
    <property type="match status" value="1"/>
</dbReference>
<keyword evidence="1" id="KW-0472">Membrane</keyword>
<evidence type="ECO:0000259" key="2">
    <source>
        <dbReference type="Pfam" id="PF00149"/>
    </source>
</evidence>
<evidence type="ECO:0000313" key="4">
    <source>
        <dbReference type="Proteomes" id="UP000653305"/>
    </source>
</evidence>
<reference evidence="3" key="1">
    <citation type="submission" date="2020-07" db="EMBL/GenBank/DDBJ databases">
        <title>Ethylene signaling mediates host invasion by parasitic plants.</title>
        <authorList>
            <person name="Yoshida S."/>
        </authorList>
    </citation>
    <scope>NUCLEOTIDE SEQUENCE</scope>
    <source>
        <strain evidence="3">Okayama</strain>
    </source>
</reference>
<protein>
    <submittedName>
        <fullName evidence="3">Probable inactive purple acid phosphatase 28</fullName>
    </submittedName>
</protein>
<dbReference type="Proteomes" id="UP000653305">
    <property type="component" value="Unassembled WGS sequence"/>
</dbReference>
<feature type="domain" description="Calcineurin-like phosphoesterase" evidence="2">
    <location>
        <begin position="61"/>
        <end position="279"/>
    </location>
</feature>
<dbReference type="Gene3D" id="3.60.21.10">
    <property type="match status" value="1"/>
</dbReference>
<dbReference type="InterPro" id="IPR029052">
    <property type="entry name" value="Metallo-depent_PP-like"/>
</dbReference>
<feature type="transmembrane region" description="Helical" evidence="1">
    <location>
        <begin position="12"/>
        <end position="31"/>
    </location>
</feature>
<dbReference type="OrthoDB" id="783096at2759"/>
<evidence type="ECO:0000256" key="1">
    <source>
        <dbReference type="SAM" id="Phobius"/>
    </source>
</evidence>
<comment type="caution">
    <text evidence="3">The sequence shown here is derived from an EMBL/GenBank/DDBJ whole genome shotgun (WGS) entry which is preliminary data.</text>
</comment>
<name>A0A830B9L7_9LAMI</name>
<proteinExistence type="predicted"/>
<accession>A0A830B9L7</accession>
<keyword evidence="1" id="KW-0812">Transmembrane</keyword>
<dbReference type="AlphaFoldDB" id="A0A830B9L7"/>
<dbReference type="EMBL" id="BMAC01000083">
    <property type="protein sequence ID" value="GFP84380.1"/>
    <property type="molecule type" value="Genomic_DNA"/>
</dbReference>
<dbReference type="GO" id="GO:0005737">
    <property type="term" value="C:cytoplasm"/>
    <property type="evidence" value="ECO:0007669"/>
    <property type="project" value="TreeGrafter"/>
</dbReference>
<gene>
    <name evidence="3" type="ORF">PHJA_000581800</name>
</gene>
<organism evidence="3 4">
    <name type="scientific">Phtheirospermum japonicum</name>
    <dbReference type="NCBI Taxonomy" id="374723"/>
    <lineage>
        <taxon>Eukaryota</taxon>
        <taxon>Viridiplantae</taxon>
        <taxon>Streptophyta</taxon>
        <taxon>Embryophyta</taxon>
        <taxon>Tracheophyta</taxon>
        <taxon>Spermatophyta</taxon>
        <taxon>Magnoliopsida</taxon>
        <taxon>eudicotyledons</taxon>
        <taxon>Gunneridae</taxon>
        <taxon>Pentapetalae</taxon>
        <taxon>asterids</taxon>
        <taxon>lamiids</taxon>
        <taxon>Lamiales</taxon>
        <taxon>Orobanchaceae</taxon>
        <taxon>Orobanchaceae incertae sedis</taxon>
        <taxon>Phtheirospermum</taxon>
    </lineage>
</organism>
<sequence length="506" mass="56366">MDSCNHSTRIHSFVYLFLVSVSVHFLHTLLISPKLTIDYNQNARLKKLAPTPLRFRADGTFKILQVADMHFGNGKLTRCRDVLESEFNYCSDLNTTRFLEKMILLESPDFVAFTGDNIFGSSATDAAESLFQVFDPVIKSGIPWAAVLGNHDQESTMTREELMSFISLMDFSLSQTFPSVEDNSNSNKQSPVPRIDGFGNYNLRVMGAPGSSFANSSVFNLYFLDSGDRATVNGVRTYDWIKESQLNWLRCVSRKAQVNSNEQPPSLAFFHIPIPEIRRGPVYNVVGQYREYVACSLVNSGVLDTLVSMGDKSVENGGIKRIVPGDDDTQRDFLPQFLKSGDTNPLRLLRKSHGVCLADENRQADVGDSVVRKFSSVIMAVSGMVVLLSTRKLQRFPTTTTGLNGWFGGRRVFNRCLSLPESRALCSPDSSLAAFTPTQSEHNAVTSHHLLLPYYNYSHFGHCQFQPPSNSSGTTVNFSHRPIITTPFQSRPQEQPEVAAATQPIT</sequence>
<evidence type="ECO:0000313" key="3">
    <source>
        <dbReference type="EMBL" id="GFP84380.1"/>
    </source>
</evidence>
<keyword evidence="1" id="KW-1133">Transmembrane helix</keyword>
<dbReference type="InterPro" id="IPR004843">
    <property type="entry name" value="Calcineurin-like_PHP"/>
</dbReference>
<dbReference type="PANTHER" id="PTHR32440">
    <property type="entry name" value="PHOSPHATASE DCR2-RELATED-RELATED"/>
    <property type="match status" value="1"/>
</dbReference>